<protein>
    <submittedName>
        <fullName evidence="1">Uncharacterized protein</fullName>
    </submittedName>
</protein>
<evidence type="ECO:0000313" key="1">
    <source>
        <dbReference type="EMBL" id="MYM92305.1"/>
    </source>
</evidence>
<dbReference type="RefSeq" id="WP_161081580.1">
    <property type="nucleotide sequence ID" value="NZ_WWCX01000001.1"/>
</dbReference>
<dbReference type="AlphaFoldDB" id="A0A845GFZ8"/>
<name>A0A845GFZ8_9BURK</name>
<sequence length="678" mass="75257">MRIPVSKADLAEGHFTQIARSLQKLWPEELSLMQAQNTLAGLFGYRNLHDVQANARDANPTSPPLMFREAMAKATAWRIARRLQLPLLHAAALTSRLHLESLSIDEQTFEAASERTRKAAESQGKFILMDEAWSLFSEQWNPENPMLLDAGIPGYSFAVLPDGRLFRWSMLEELIKRLPQHYTDDLAQEPQFAGMAPTAIKNAFLLNELYPQACTALVVGIKAAQIRPHGFSIIWLFDRDRQCVGRALRNDAIGGIIPAIYGIEDDAIFEAIGKLLKGEIIAAPTAIGLAAGQPLYTLRYGQGLGYDFSDDIQQAVSNAIKPAKNQKPDLDKLAQLPAHIQAVLADGRPTLQGQTFNERGQIYLRDQRWIKPGDMPAVIVEQQDIPAQIRAQGSHDFLDSPQLLPEPAIALHELAKVRQQQLLDLAAQALCNEAGIAQLTGYILNQVDPATFNAHCNRDIDDALPRRYEDELADNPDLVREREFELTSLRRKGEETKMLIPGLTAFEDTSVGLVLLLLHGEYPGSRHSSFVTPPEPGDYRAIAQILAGVIYYAQALAPTSTAPERTPDNKLLLFTVHRVVTGAGAADELLPLCRAIAEHARKMRDQTAFLQAVDAWRRVQDDVENMRKDGQLLYVGAAIARERPKSLSELMMGYGRTKAVQVHHAEQALPMNTDTPRT</sequence>
<proteinExistence type="predicted"/>
<accession>A0A845GFZ8</accession>
<gene>
    <name evidence="1" type="ORF">GTP90_00350</name>
</gene>
<dbReference type="EMBL" id="WWCX01000001">
    <property type="protein sequence ID" value="MYM92305.1"/>
    <property type="molecule type" value="Genomic_DNA"/>
</dbReference>
<reference evidence="1" key="1">
    <citation type="submission" date="2019-12" db="EMBL/GenBank/DDBJ databases">
        <title>Novel species isolated from a subtropical stream in China.</title>
        <authorList>
            <person name="Lu H."/>
        </authorList>
    </citation>
    <scope>NUCLEOTIDE SEQUENCE [LARGE SCALE GENOMIC DNA]</scope>
    <source>
        <strain evidence="1">FT81W</strain>
    </source>
</reference>
<evidence type="ECO:0000313" key="2">
    <source>
        <dbReference type="Proteomes" id="UP000447355"/>
    </source>
</evidence>
<dbReference type="Proteomes" id="UP000447355">
    <property type="component" value="Unassembled WGS sequence"/>
</dbReference>
<comment type="caution">
    <text evidence="1">The sequence shown here is derived from an EMBL/GenBank/DDBJ whole genome shotgun (WGS) entry which is preliminary data.</text>
</comment>
<organism evidence="1 2">
    <name type="scientific">Duganella vulcania</name>
    <dbReference type="NCBI Taxonomy" id="2692166"/>
    <lineage>
        <taxon>Bacteria</taxon>
        <taxon>Pseudomonadati</taxon>
        <taxon>Pseudomonadota</taxon>
        <taxon>Betaproteobacteria</taxon>
        <taxon>Burkholderiales</taxon>
        <taxon>Oxalobacteraceae</taxon>
        <taxon>Telluria group</taxon>
        <taxon>Duganella</taxon>
    </lineage>
</organism>